<proteinExistence type="predicted"/>
<feature type="domain" description="GST C-terminal" evidence="2">
    <location>
        <begin position="86"/>
        <end position="215"/>
    </location>
</feature>
<evidence type="ECO:0000259" key="1">
    <source>
        <dbReference type="PROSITE" id="PS50404"/>
    </source>
</evidence>
<dbReference type="RefSeq" id="WP_207141183.1">
    <property type="nucleotide sequence ID" value="NZ_JAEKJZ010000002.1"/>
</dbReference>
<protein>
    <submittedName>
        <fullName evidence="3">Glutathione S-transferase family protein</fullName>
    </submittedName>
</protein>
<evidence type="ECO:0000313" key="3">
    <source>
        <dbReference type="EMBL" id="MBN9671345.1"/>
    </source>
</evidence>
<dbReference type="SUPFAM" id="SSF52833">
    <property type="entry name" value="Thioredoxin-like"/>
    <property type="match status" value="1"/>
</dbReference>
<comment type="caution">
    <text evidence="3">The sequence shown here is derived from an EMBL/GenBank/DDBJ whole genome shotgun (WGS) entry which is preliminary data.</text>
</comment>
<gene>
    <name evidence="3" type="ORF">JF539_13440</name>
</gene>
<dbReference type="SUPFAM" id="SSF47616">
    <property type="entry name" value="GST C-terminal domain-like"/>
    <property type="match status" value="1"/>
</dbReference>
<dbReference type="InterPro" id="IPR004045">
    <property type="entry name" value="Glutathione_S-Trfase_N"/>
</dbReference>
<dbReference type="PANTHER" id="PTHR43968">
    <property type="match status" value="1"/>
</dbReference>
<dbReference type="Gene3D" id="3.40.30.10">
    <property type="entry name" value="Glutaredoxin"/>
    <property type="match status" value="1"/>
</dbReference>
<dbReference type="CDD" id="cd00299">
    <property type="entry name" value="GST_C_family"/>
    <property type="match status" value="1"/>
</dbReference>
<dbReference type="AlphaFoldDB" id="A0A939EDV7"/>
<name>A0A939EDV7_9HYPH</name>
<evidence type="ECO:0000313" key="4">
    <source>
        <dbReference type="Proteomes" id="UP000664096"/>
    </source>
</evidence>
<dbReference type="InterPro" id="IPR036249">
    <property type="entry name" value="Thioredoxin-like_sf"/>
</dbReference>
<feature type="domain" description="GST N-terminal" evidence="1">
    <location>
        <begin position="1"/>
        <end position="81"/>
    </location>
</feature>
<dbReference type="InterPro" id="IPR050983">
    <property type="entry name" value="GST_Omega/HSP26"/>
</dbReference>
<evidence type="ECO:0000259" key="2">
    <source>
        <dbReference type="PROSITE" id="PS50405"/>
    </source>
</evidence>
<dbReference type="SFLD" id="SFLDS00019">
    <property type="entry name" value="Glutathione_Transferase_(cytos"/>
    <property type="match status" value="1"/>
</dbReference>
<dbReference type="InterPro" id="IPR010987">
    <property type="entry name" value="Glutathione-S-Trfase_C-like"/>
</dbReference>
<dbReference type="InterPro" id="IPR036282">
    <property type="entry name" value="Glutathione-S-Trfase_C_sf"/>
</dbReference>
<dbReference type="GO" id="GO:0005737">
    <property type="term" value="C:cytoplasm"/>
    <property type="evidence" value="ECO:0007669"/>
    <property type="project" value="TreeGrafter"/>
</dbReference>
<dbReference type="PANTHER" id="PTHR43968:SF6">
    <property type="entry name" value="GLUTATHIONE S-TRANSFERASE OMEGA"/>
    <property type="match status" value="1"/>
</dbReference>
<sequence length="215" mass="23444">MIDLFGADYSVYVRSARLALEEKGVAYALRPVDVFAAGGPPESYLALQPFGKIPALKDGDFALYETQAILRYVDEAFDGPALQPETAKARARMNQCLAILDNYAYRTLVWGIYVERIVKTQDGRPADEVAIASALGLARTVVSALEALAAPGPFLLGERPTLADCHAAPMLSLFEQAEEGQMVLKSAPKLATWLEAFRTRQSFQKTEPAISETSE</sequence>
<dbReference type="Gene3D" id="1.20.1050.10">
    <property type="match status" value="1"/>
</dbReference>
<dbReference type="Proteomes" id="UP000664096">
    <property type="component" value="Unassembled WGS sequence"/>
</dbReference>
<dbReference type="Pfam" id="PF13410">
    <property type="entry name" value="GST_C_2"/>
    <property type="match status" value="1"/>
</dbReference>
<dbReference type="EMBL" id="JAEKJZ010000002">
    <property type="protein sequence ID" value="MBN9671345.1"/>
    <property type="molecule type" value="Genomic_DNA"/>
</dbReference>
<reference evidence="3" key="1">
    <citation type="submission" date="2020-12" db="EMBL/GenBank/DDBJ databases">
        <title>Oil enriched cultivation method for isolating marine PHA-producing bacteria.</title>
        <authorList>
            <person name="Zheng W."/>
            <person name="Yu S."/>
            <person name="Huang Y."/>
        </authorList>
    </citation>
    <scope>NUCLEOTIDE SEQUENCE</scope>
    <source>
        <strain evidence="3">SY-2-12</strain>
    </source>
</reference>
<accession>A0A939EDV7</accession>
<dbReference type="PROSITE" id="PS50405">
    <property type="entry name" value="GST_CTER"/>
    <property type="match status" value="1"/>
</dbReference>
<dbReference type="InterPro" id="IPR040079">
    <property type="entry name" value="Glutathione_S-Trfase"/>
</dbReference>
<dbReference type="PROSITE" id="PS50404">
    <property type="entry name" value="GST_NTER"/>
    <property type="match status" value="1"/>
</dbReference>
<organism evidence="3 4">
    <name type="scientific">Roseibium aggregatum</name>
    <dbReference type="NCBI Taxonomy" id="187304"/>
    <lineage>
        <taxon>Bacteria</taxon>
        <taxon>Pseudomonadati</taxon>
        <taxon>Pseudomonadota</taxon>
        <taxon>Alphaproteobacteria</taxon>
        <taxon>Hyphomicrobiales</taxon>
        <taxon>Stappiaceae</taxon>
        <taxon>Roseibium</taxon>
    </lineage>
</organism>
<dbReference type="SFLD" id="SFLDG00358">
    <property type="entry name" value="Main_(cytGST)"/>
    <property type="match status" value="1"/>
</dbReference>
<dbReference type="Pfam" id="PF13417">
    <property type="entry name" value="GST_N_3"/>
    <property type="match status" value="1"/>
</dbReference>